<dbReference type="Proteomes" id="UP000554482">
    <property type="component" value="Unassembled WGS sequence"/>
</dbReference>
<keyword evidence="14" id="KW-1185">Reference proteome</keyword>
<feature type="transmembrane region" description="Helical" evidence="12">
    <location>
        <begin position="156"/>
        <end position="177"/>
    </location>
</feature>
<dbReference type="InterPro" id="IPR030183">
    <property type="entry name" value="SLAC/SLAH"/>
</dbReference>
<name>A0A7J6VC21_THATH</name>
<keyword evidence="7 12" id="KW-0812">Transmembrane</keyword>
<organism evidence="13 14">
    <name type="scientific">Thalictrum thalictroides</name>
    <name type="common">Rue-anemone</name>
    <name type="synonym">Anemone thalictroides</name>
    <dbReference type="NCBI Taxonomy" id="46969"/>
    <lineage>
        <taxon>Eukaryota</taxon>
        <taxon>Viridiplantae</taxon>
        <taxon>Streptophyta</taxon>
        <taxon>Embryophyta</taxon>
        <taxon>Tracheophyta</taxon>
        <taxon>Spermatophyta</taxon>
        <taxon>Magnoliopsida</taxon>
        <taxon>Ranunculales</taxon>
        <taxon>Ranunculaceae</taxon>
        <taxon>Thalictroideae</taxon>
        <taxon>Thalictrum</taxon>
    </lineage>
</organism>
<dbReference type="PANTHER" id="PTHR31269:SF22">
    <property type="entry name" value="OS01G0247700 PROTEIN"/>
    <property type="match status" value="1"/>
</dbReference>
<dbReference type="InterPro" id="IPR004695">
    <property type="entry name" value="SLAC1/Mae1/Ssu1/TehA"/>
</dbReference>
<dbReference type="GO" id="GO:0006873">
    <property type="term" value="P:intracellular monoatomic ion homeostasis"/>
    <property type="evidence" value="ECO:0007669"/>
    <property type="project" value="InterPro"/>
</dbReference>
<feature type="transmembrane region" description="Helical" evidence="12">
    <location>
        <begin position="249"/>
        <end position="269"/>
    </location>
</feature>
<dbReference type="AlphaFoldDB" id="A0A7J6VC21"/>
<dbReference type="OrthoDB" id="1867618at2759"/>
<comment type="similarity">
    <text evidence="3">Belongs to the SLAC1 S-type anion channel family.</text>
</comment>
<comment type="caution">
    <text evidence="13">The sequence shown here is derived from an EMBL/GenBank/DDBJ whole genome shotgun (WGS) entry which is preliminary data.</text>
</comment>
<keyword evidence="10 12" id="KW-0472">Membrane</keyword>
<dbReference type="GO" id="GO:0008308">
    <property type="term" value="F:voltage-gated monoatomic anion channel activity"/>
    <property type="evidence" value="ECO:0007669"/>
    <property type="project" value="InterPro"/>
</dbReference>
<evidence type="ECO:0000256" key="7">
    <source>
        <dbReference type="ARBA" id="ARBA00022692"/>
    </source>
</evidence>
<dbReference type="FunFam" id="1.50.10.150:FF:000003">
    <property type="entry name" value="S-type anion channel SLAH1"/>
    <property type="match status" value="1"/>
</dbReference>
<evidence type="ECO:0000256" key="1">
    <source>
        <dbReference type="ARBA" id="ARBA00004127"/>
    </source>
</evidence>
<evidence type="ECO:0000256" key="9">
    <source>
        <dbReference type="ARBA" id="ARBA00023065"/>
    </source>
</evidence>
<feature type="transmembrane region" description="Helical" evidence="12">
    <location>
        <begin position="341"/>
        <end position="363"/>
    </location>
</feature>
<evidence type="ECO:0000313" key="14">
    <source>
        <dbReference type="Proteomes" id="UP000554482"/>
    </source>
</evidence>
<keyword evidence="5" id="KW-0813">Transport</keyword>
<keyword evidence="8 12" id="KW-1133">Transmembrane helix</keyword>
<sequence>MDIKHLSTTQVELVIDPSSISTTYTVPPLQIIVSKKQSSSLSILARLHAGYFRITFSLCSQALLLKRYCEPYDHDQNGVDGTVLMFPSRVIVLVWLFAFLTLALLSLCYILKCVFYLKTVKAEFLHHVGVNYLFAPWISWLLLLEAAPFITKHHNYYVVLWWVFTLPIVALDVKIYGQWFTKGKRFLSTVANPTSQLSVIGNLVSARAAAEMGWKETALCLFSLGMVHYLVLFVTLYQRTSGNQKVPVLLRPVFFLFFAAPSMASLAWYSISGAFDTAAKMLFFLSIFLFASLVSRPALFRKSMRKFNVTWWAYSFPLTVLALASDEYVRALEMHSSSAHGLTLAFAALSVLVSVGLLMFTMLNTNKLFPEDVQY</sequence>
<proteinExistence type="inferred from homology"/>
<dbReference type="GO" id="GO:0005886">
    <property type="term" value="C:plasma membrane"/>
    <property type="evidence" value="ECO:0007669"/>
    <property type="project" value="UniProtKB-SubCell"/>
</dbReference>
<dbReference type="EMBL" id="JABWDY010034482">
    <property type="protein sequence ID" value="KAF5182646.1"/>
    <property type="molecule type" value="Genomic_DNA"/>
</dbReference>
<feature type="transmembrane region" description="Helical" evidence="12">
    <location>
        <begin position="311"/>
        <end position="329"/>
    </location>
</feature>
<dbReference type="Gene3D" id="1.50.10.150">
    <property type="entry name" value="Voltage-dependent anion channel"/>
    <property type="match status" value="1"/>
</dbReference>
<evidence type="ECO:0000256" key="5">
    <source>
        <dbReference type="ARBA" id="ARBA00022448"/>
    </source>
</evidence>
<evidence type="ECO:0000256" key="3">
    <source>
        <dbReference type="ARBA" id="ARBA00007808"/>
    </source>
</evidence>
<evidence type="ECO:0000256" key="4">
    <source>
        <dbReference type="ARBA" id="ARBA00011233"/>
    </source>
</evidence>
<feature type="transmembrane region" description="Helical" evidence="12">
    <location>
        <begin position="129"/>
        <end position="150"/>
    </location>
</feature>
<comment type="subcellular location">
    <subcellularLocation>
        <location evidence="2">Cell membrane</location>
    </subcellularLocation>
    <subcellularLocation>
        <location evidence="1">Endomembrane system</location>
        <topology evidence="1">Multi-pass membrane protein</topology>
    </subcellularLocation>
</comment>
<comment type="function">
    <text evidence="11">Slow, weak voltage-dependent S-type anion efflux channel involved in maintenance of anion homeostasis.</text>
</comment>
<reference evidence="13 14" key="1">
    <citation type="submission" date="2020-06" db="EMBL/GenBank/DDBJ databases">
        <title>Transcriptomic and genomic resources for Thalictrum thalictroides and T. hernandezii: Facilitating candidate gene discovery in an emerging model plant lineage.</title>
        <authorList>
            <person name="Arias T."/>
            <person name="Riano-Pachon D.M."/>
            <person name="Di Stilio V.S."/>
        </authorList>
    </citation>
    <scope>NUCLEOTIDE SEQUENCE [LARGE SCALE GENOMIC DNA]</scope>
    <source>
        <strain evidence="14">cv. WT478/WT964</strain>
        <tissue evidence="13">Leaves</tissue>
    </source>
</reference>
<evidence type="ECO:0000256" key="2">
    <source>
        <dbReference type="ARBA" id="ARBA00004236"/>
    </source>
</evidence>
<evidence type="ECO:0000313" key="13">
    <source>
        <dbReference type="EMBL" id="KAF5182646.1"/>
    </source>
</evidence>
<feature type="transmembrane region" description="Helical" evidence="12">
    <location>
        <begin position="281"/>
        <end position="299"/>
    </location>
</feature>
<protein>
    <submittedName>
        <fullName evidence="13">S-type anion channel like</fullName>
    </submittedName>
</protein>
<dbReference type="Pfam" id="PF03595">
    <property type="entry name" value="SLAC1"/>
    <property type="match status" value="1"/>
</dbReference>
<feature type="transmembrane region" description="Helical" evidence="12">
    <location>
        <begin position="217"/>
        <end position="237"/>
    </location>
</feature>
<evidence type="ECO:0000256" key="10">
    <source>
        <dbReference type="ARBA" id="ARBA00023136"/>
    </source>
</evidence>
<dbReference type="InterPro" id="IPR038665">
    <property type="entry name" value="Voltage-dep_anion_channel_sf"/>
</dbReference>
<accession>A0A7J6VC21</accession>
<evidence type="ECO:0000256" key="6">
    <source>
        <dbReference type="ARBA" id="ARBA00022475"/>
    </source>
</evidence>
<evidence type="ECO:0000256" key="12">
    <source>
        <dbReference type="SAM" id="Phobius"/>
    </source>
</evidence>
<dbReference type="GO" id="GO:0012505">
    <property type="term" value="C:endomembrane system"/>
    <property type="evidence" value="ECO:0007669"/>
    <property type="project" value="UniProtKB-SubCell"/>
</dbReference>
<keyword evidence="9" id="KW-0406">Ion transport</keyword>
<evidence type="ECO:0000256" key="8">
    <source>
        <dbReference type="ARBA" id="ARBA00022989"/>
    </source>
</evidence>
<dbReference type="PANTHER" id="PTHR31269">
    <property type="entry name" value="S-TYPE ANION CHANNEL SLAH3"/>
    <property type="match status" value="1"/>
</dbReference>
<evidence type="ECO:0000256" key="11">
    <source>
        <dbReference type="ARBA" id="ARBA00054248"/>
    </source>
</evidence>
<comment type="subunit">
    <text evidence="4">Homotrimer.</text>
</comment>
<gene>
    <name evidence="13" type="ORF">FRX31_027767</name>
</gene>
<feature type="transmembrane region" description="Helical" evidence="12">
    <location>
        <begin position="90"/>
        <end position="117"/>
    </location>
</feature>
<keyword evidence="6" id="KW-1003">Cell membrane</keyword>
<dbReference type="CDD" id="cd09323">
    <property type="entry name" value="TDT_SLAC1_like"/>
    <property type="match status" value="1"/>
</dbReference>